<protein>
    <submittedName>
        <fullName evidence="1">Uncharacterized protein</fullName>
    </submittedName>
</protein>
<dbReference type="AlphaFoldDB" id="W9R937"/>
<sequence length="155" mass="17529">MISMQKRHHFLSSDWKKLGKCLDCGSCKVKRCGVRMLYMKDAEEMGIVANNEQYVACESNATMVEPAEPSGVEIDLNIKNNWESCSFDLSLNSYESSFVGQEVDTSLSSNHFKEEHASADNPGPITVTDFFDSETDEPHLKRAKFFDYLLTLSPR</sequence>
<evidence type="ECO:0000313" key="1">
    <source>
        <dbReference type="EMBL" id="EXB76508.1"/>
    </source>
</evidence>
<evidence type="ECO:0000313" key="2">
    <source>
        <dbReference type="Proteomes" id="UP000030645"/>
    </source>
</evidence>
<dbReference type="EMBL" id="KE344727">
    <property type="protein sequence ID" value="EXB76508.1"/>
    <property type="molecule type" value="Genomic_DNA"/>
</dbReference>
<gene>
    <name evidence="1" type="ORF">L484_005200</name>
</gene>
<accession>W9R937</accession>
<name>W9R937_9ROSA</name>
<reference evidence="2" key="1">
    <citation type="submission" date="2013-01" db="EMBL/GenBank/DDBJ databases">
        <title>Draft Genome Sequence of a Mulberry Tree, Morus notabilis C.K. Schneid.</title>
        <authorList>
            <person name="He N."/>
            <person name="Zhao S."/>
        </authorList>
    </citation>
    <scope>NUCLEOTIDE SEQUENCE</scope>
</reference>
<proteinExistence type="predicted"/>
<keyword evidence="2" id="KW-1185">Reference proteome</keyword>
<organism evidence="1 2">
    <name type="scientific">Morus notabilis</name>
    <dbReference type="NCBI Taxonomy" id="981085"/>
    <lineage>
        <taxon>Eukaryota</taxon>
        <taxon>Viridiplantae</taxon>
        <taxon>Streptophyta</taxon>
        <taxon>Embryophyta</taxon>
        <taxon>Tracheophyta</taxon>
        <taxon>Spermatophyta</taxon>
        <taxon>Magnoliopsida</taxon>
        <taxon>eudicotyledons</taxon>
        <taxon>Gunneridae</taxon>
        <taxon>Pentapetalae</taxon>
        <taxon>rosids</taxon>
        <taxon>fabids</taxon>
        <taxon>Rosales</taxon>
        <taxon>Moraceae</taxon>
        <taxon>Moreae</taxon>
        <taxon>Morus</taxon>
    </lineage>
</organism>
<dbReference type="Proteomes" id="UP000030645">
    <property type="component" value="Unassembled WGS sequence"/>
</dbReference>